<dbReference type="SUPFAM" id="SSF56300">
    <property type="entry name" value="Metallo-dependent phosphatases"/>
    <property type="match status" value="1"/>
</dbReference>
<dbReference type="Gene3D" id="3.60.21.10">
    <property type="match status" value="1"/>
</dbReference>
<proteinExistence type="predicted"/>
<feature type="domain" description="Calcineurin-like phosphoesterase" evidence="1">
    <location>
        <begin position="200"/>
        <end position="454"/>
    </location>
</feature>
<dbReference type="PANTHER" id="PTHR32440">
    <property type="entry name" value="PHOSPHATASE DCR2-RELATED-RELATED"/>
    <property type="match status" value="1"/>
</dbReference>
<dbReference type="OrthoDB" id="783096at2759"/>
<protein>
    <submittedName>
        <fullName evidence="2">Metallophosphoesterase domain protein</fullName>
    </submittedName>
</protein>
<dbReference type="PANTHER" id="PTHR32440:SF0">
    <property type="entry name" value="PHOSPHATASE DCR2-RELATED"/>
    <property type="match status" value="1"/>
</dbReference>
<dbReference type="EMBL" id="AZHD01000018">
    <property type="protein sequence ID" value="OAA55786.1"/>
    <property type="molecule type" value="Genomic_DNA"/>
</dbReference>
<evidence type="ECO:0000313" key="3">
    <source>
        <dbReference type="Proteomes" id="UP000076874"/>
    </source>
</evidence>
<dbReference type="GO" id="GO:0004721">
    <property type="term" value="F:phosphoprotein phosphatase activity"/>
    <property type="evidence" value="ECO:0007669"/>
    <property type="project" value="TreeGrafter"/>
</dbReference>
<dbReference type="CDD" id="cd07383">
    <property type="entry name" value="MPP_Dcr2"/>
    <property type="match status" value="1"/>
</dbReference>
<dbReference type="Pfam" id="PF00149">
    <property type="entry name" value="Metallophos"/>
    <property type="match status" value="1"/>
</dbReference>
<gene>
    <name evidence="2" type="ORF">SPI_07993</name>
</gene>
<name>A0A167NPX2_9HYPO</name>
<reference evidence="2 3" key="1">
    <citation type="journal article" date="2016" name="Genome Biol. Evol.">
        <title>Divergent and convergent evolution of fungal pathogenicity.</title>
        <authorList>
            <person name="Shang Y."/>
            <person name="Xiao G."/>
            <person name="Zheng P."/>
            <person name="Cen K."/>
            <person name="Zhan S."/>
            <person name="Wang C."/>
        </authorList>
    </citation>
    <scope>NUCLEOTIDE SEQUENCE [LARGE SCALE GENOMIC DNA]</scope>
    <source>
        <strain evidence="2 3">RCEF 264</strain>
    </source>
</reference>
<evidence type="ECO:0000313" key="2">
    <source>
        <dbReference type="EMBL" id="OAA55786.1"/>
    </source>
</evidence>
<evidence type="ECO:0000259" key="1">
    <source>
        <dbReference type="Pfam" id="PF00149"/>
    </source>
</evidence>
<dbReference type="InterPro" id="IPR029052">
    <property type="entry name" value="Metallo-depent_PP-like"/>
</dbReference>
<dbReference type="InterPro" id="IPR004843">
    <property type="entry name" value="Calcineurin-like_PHP"/>
</dbReference>
<dbReference type="STRING" id="1081102.A0A167NPX2"/>
<dbReference type="GO" id="GO:0005737">
    <property type="term" value="C:cytoplasm"/>
    <property type="evidence" value="ECO:0007669"/>
    <property type="project" value="TreeGrafter"/>
</dbReference>
<accession>A0A167NPX2</accession>
<dbReference type="Proteomes" id="UP000076874">
    <property type="component" value="Unassembled WGS sequence"/>
</dbReference>
<organism evidence="2 3">
    <name type="scientific">Niveomyces insectorum RCEF 264</name>
    <dbReference type="NCBI Taxonomy" id="1081102"/>
    <lineage>
        <taxon>Eukaryota</taxon>
        <taxon>Fungi</taxon>
        <taxon>Dikarya</taxon>
        <taxon>Ascomycota</taxon>
        <taxon>Pezizomycotina</taxon>
        <taxon>Sordariomycetes</taxon>
        <taxon>Hypocreomycetidae</taxon>
        <taxon>Hypocreales</taxon>
        <taxon>Cordycipitaceae</taxon>
        <taxon>Niveomyces</taxon>
    </lineage>
</organism>
<keyword evidence="3" id="KW-1185">Reference proteome</keyword>
<comment type="caution">
    <text evidence="2">The sequence shown here is derived from an EMBL/GenBank/DDBJ whole genome shotgun (WGS) entry which is preliminary data.</text>
</comment>
<dbReference type="AlphaFoldDB" id="A0A167NPX2"/>
<sequence length="551" mass="60839">MSASDSSCLLESCPSQERCLQTAASSTPHNTAVVTHPVVTDLTVRFFSPTVSPSTCELDPRIWHRIEKELYLYTSQPSAWLYVALANEEELAAEDLLVMDIRVGDPPPNPSSGRLWESRPGGIWILRSEFSGIIDQAVTEVDVLFGIDAVDPRPQWTLLRSSLQLNGLPKVPVARLSVLHGRAKPPDTRVVLRVREDGKFKIVQISDTHMVTGVGVCKDAISDHGENLPESEADPLTVGFIGRILDVEKPNLVVLTGDQLHHDIPDSQSALFKVVAPIIERSIPFAAVFGNHDSEGIHALSRTAQMSILQNLPFSLCEPGPEHVDGIGNFYLQVLAPAPSQLPLSTLYFLDSHGQIPSKIHNPDYDPIKQSQIDWFTDTSQAQRSAREKDDNDNRFYLSLAFLHIPLPEFGDSRLSIRNGHRREPSESPSFNSHFYDALVKEGISALGCGHDHVNDFCALLPQQTGQGGDNTPQPGLWLCYGGGSGFGGYCSYGGMRFHRRTRVWKLYTSTGSLKTWKRVEYGMDRVDELVLVESGAVVDPLGKKMNIKAM</sequence>